<dbReference type="Proteomes" id="UP000502508">
    <property type="component" value="Chromosome"/>
</dbReference>
<name>A0A6F8Y6K8_9ACTN</name>
<dbReference type="AlphaFoldDB" id="A0A6F8Y6K8"/>
<protein>
    <recommendedName>
        <fullName evidence="4">Putative pterin-4-alpha-carbinolamine dehydratase</fullName>
        <ecNumber evidence="3">4.2.1.96</ecNumber>
    </recommendedName>
</protein>
<evidence type="ECO:0000256" key="5">
    <source>
        <dbReference type="ARBA" id="ARBA00023239"/>
    </source>
</evidence>
<dbReference type="InterPro" id="IPR001533">
    <property type="entry name" value="Pterin_deHydtase"/>
</dbReference>
<dbReference type="EC" id="4.2.1.96" evidence="3"/>
<accession>A0A6F8Y6K8</accession>
<dbReference type="Pfam" id="PF01329">
    <property type="entry name" value="Pterin_4a"/>
    <property type="match status" value="1"/>
</dbReference>
<comment type="catalytic activity">
    <reaction evidence="1">
        <text>(4aS,6R)-4a-hydroxy-L-erythro-5,6,7,8-tetrahydrobiopterin = (6R)-L-erythro-6,7-dihydrobiopterin + H2O</text>
        <dbReference type="Rhea" id="RHEA:11920"/>
        <dbReference type="ChEBI" id="CHEBI:15377"/>
        <dbReference type="ChEBI" id="CHEBI:15642"/>
        <dbReference type="ChEBI" id="CHEBI:43120"/>
        <dbReference type="EC" id="4.2.1.96"/>
    </reaction>
</comment>
<evidence type="ECO:0000313" key="7">
    <source>
        <dbReference type="Proteomes" id="UP000502508"/>
    </source>
</evidence>
<dbReference type="PANTHER" id="PTHR12599">
    <property type="entry name" value="PTERIN-4-ALPHA-CARBINOLAMINE DEHYDRATASE"/>
    <property type="match status" value="1"/>
</dbReference>
<dbReference type="GO" id="GO:0006729">
    <property type="term" value="P:tetrahydrobiopterin biosynthetic process"/>
    <property type="evidence" value="ECO:0007669"/>
    <property type="project" value="InterPro"/>
</dbReference>
<keyword evidence="5" id="KW-0456">Lyase</keyword>
<comment type="similarity">
    <text evidence="2">Belongs to the pterin-4-alpha-carbinolamine dehydratase family.</text>
</comment>
<sequence length="86" mass="9699">MTLADLPAWSGDETEITRTAELPGFMDAIAVVDRVAVVAEEMNHHPDIDIRWRTLTFRCSTHSAGKVTDRDYELARRIDEIVANQS</sequence>
<evidence type="ECO:0000256" key="4">
    <source>
        <dbReference type="ARBA" id="ARBA00021735"/>
    </source>
</evidence>
<dbReference type="NCBIfam" id="NF002017">
    <property type="entry name" value="PRK00823.1-2"/>
    <property type="match status" value="1"/>
</dbReference>
<organism evidence="6 7">
    <name type="scientific">Phytohabitans flavus</name>
    <dbReference type="NCBI Taxonomy" id="1076124"/>
    <lineage>
        <taxon>Bacteria</taxon>
        <taxon>Bacillati</taxon>
        <taxon>Actinomycetota</taxon>
        <taxon>Actinomycetes</taxon>
        <taxon>Micromonosporales</taxon>
        <taxon>Micromonosporaceae</taxon>
    </lineage>
</organism>
<reference evidence="6 7" key="1">
    <citation type="submission" date="2020-03" db="EMBL/GenBank/DDBJ databases">
        <title>Whole genome shotgun sequence of Phytohabitans flavus NBRC 107702.</title>
        <authorList>
            <person name="Komaki H."/>
            <person name="Tamura T."/>
        </authorList>
    </citation>
    <scope>NUCLEOTIDE SEQUENCE [LARGE SCALE GENOMIC DNA]</scope>
    <source>
        <strain evidence="6 7">NBRC 107702</strain>
    </source>
</reference>
<dbReference type="RefSeq" id="WP_173041508.1">
    <property type="nucleotide sequence ID" value="NZ_AP022870.1"/>
</dbReference>
<evidence type="ECO:0000256" key="2">
    <source>
        <dbReference type="ARBA" id="ARBA00006472"/>
    </source>
</evidence>
<proteinExistence type="inferred from homology"/>
<dbReference type="SUPFAM" id="SSF55248">
    <property type="entry name" value="PCD-like"/>
    <property type="match status" value="1"/>
</dbReference>
<dbReference type="InterPro" id="IPR036428">
    <property type="entry name" value="PCD_sf"/>
</dbReference>
<dbReference type="EMBL" id="AP022870">
    <property type="protein sequence ID" value="BCB81752.1"/>
    <property type="molecule type" value="Genomic_DNA"/>
</dbReference>
<dbReference type="Gene3D" id="3.30.1360.20">
    <property type="entry name" value="Transcriptional coactivator/pterin dehydratase"/>
    <property type="match status" value="1"/>
</dbReference>
<evidence type="ECO:0000256" key="1">
    <source>
        <dbReference type="ARBA" id="ARBA00001554"/>
    </source>
</evidence>
<dbReference type="PANTHER" id="PTHR12599:SF0">
    <property type="entry name" value="PTERIN-4-ALPHA-CARBINOLAMINE DEHYDRATASE"/>
    <property type="match status" value="1"/>
</dbReference>
<gene>
    <name evidence="6" type="primary">phhB</name>
    <name evidence="6" type="ORF">Pflav_081620</name>
</gene>
<dbReference type="KEGG" id="pfla:Pflav_081620"/>
<dbReference type="CDD" id="cd00488">
    <property type="entry name" value="PCD_DCoH"/>
    <property type="match status" value="1"/>
</dbReference>
<reference evidence="6 7" key="2">
    <citation type="submission" date="2020-03" db="EMBL/GenBank/DDBJ databases">
        <authorList>
            <person name="Ichikawa N."/>
            <person name="Kimura A."/>
            <person name="Kitahashi Y."/>
            <person name="Uohara A."/>
        </authorList>
    </citation>
    <scope>NUCLEOTIDE SEQUENCE [LARGE SCALE GENOMIC DNA]</scope>
    <source>
        <strain evidence="6 7">NBRC 107702</strain>
    </source>
</reference>
<evidence type="ECO:0000313" key="6">
    <source>
        <dbReference type="EMBL" id="BCB81752.1"/>
    </source>
</evidence>
<dbReference type="GO" id="GO:0008124">
    <property type="term" value="F:4-alpha-hydroxytetrahydrobiopterin dehydratase activity"/>
    <property type="evidence" value="ECO:0007669"/>
    <property type="project" value="UniProtKB-EC"/>
</dbReference>
<evidence type="ECO:0000256" key="3">
    <source>
        <dbReference type="ARBA" id="ARBA00013252"/>
    </source>
</evidence>
<keyword evidence="7" id="KW-1185">Reference proteome</keyword>